<dbReference type="InterPro" id="IPR003598">
    <property type="entry name" value="Ig_sub2"/>
</dbReference>
<dbReference type="InterPro" id="IPR013783">
    <property type="entry name" value="Ig-like_fold"/>
</dbReference>
<accession>A0A8W8MMK2</accession>
<dbReference type="SMART" id="SM00408">
    <property type="entry name" value="IGc2"/>
    <property type="match status" value="2"/>
</dbReference>
<keyword evidence="9" id="KW-1185">Reference proteome</keyword>
<dbReference type="InterPro" id="IPR007110">
    <property type="entry name" value="Ig-like_dom"/>
</dbReference>
<evidence type="ECO:0000256" key="4">
    <source>
        <dbReference type="ARBA" id="ARBA00023319"/>
    </source>
</evidence>
<dbReference type="InterPro" id="IPR036179">
    <property type="entry name" value="Ig-like_dom_sf"/>
</dbReference>
<protein>
    <recommendedName>
        <fullName evidence="7">Ig-like domain-containing protein</fullName>
    </recommendedName>
</protein>
<keyword evidence="4" id="KW-0393">Immunoglobulin domain</keyword>
<dbReference type="Pfam" id="PF13927">
    <property type="entry name" value="Ig_3"/>
    <property type="match status" value="2"/>
</dbReference>
<keyword evidence="5" id="KW-1133">Transmembrane helix</keyword>
<evidence type="ECO:0000256" key="6">
    <source>
        <dbReference type="SAM" id="SignalP"/>
    </source>
</evidence>
<keyword evidence="1 6" id="KW-0732">Signal</keyword>
<reference evidence="8" key="1">
    <citation type="submission" date="2022-08" db="UniProtKB">
        <authorList>
            <consortium name="EnsemblMetazoa"/>
        </authorList>
    </citation>
    <scope>IDENTIFICATION</scope>
    <source>
        <strain evidence="8">05x7-T-G4-1.051#20</strain>
    </source>
</reference>
<feature type="transmembrane region" description="Helical" evidence="5">
    <location>
        <begin position="386"/>
        <end position="408"/>
    </location>
</feature>
<dbReference type="PANTHER" id="PTHR44337:SF20">
    <property type="entry name" value="CARCINOEMBRYONIC ANTIGEN-RELATED CELL ADHESION MOLECULE 5-RELATED"/>
    <property type="match status" value="1"/>
</dbReference>
<evidence type="ECO:0000313" key="9">
    <source>
        <dbReference type="Proteomes" id="UP000005408"/>
    </source>
</evidence>
<feature type="transmembrane region" description="Helical" evidence="5">
    <location>
        <begin position="696"/>
        <end position="722"/>
    </location>
</feature>
<feature type="domain" description="Ig-like" evidence="7">
    <location>
        <begin position="262"/>
        <end position="350"/>
    </location>
</feature>
<keyword evidence="5" id="KW-0472">Membrane</keyword>
<evidence type="ECO:0000259" key="7">
    <source>
        <dbReference type="PROSITE" id="PS50835"/>
    </source>
</evidence>
<evidence type="ECO:0000256" key="3">
    <source>
        <dbReference type="ARBA" id="ARBA00023180"/>
    </source>
</evidence>
<dbReference type="Proteomes" id="UP000005408">
    <property type="component" value="Unassembled WGS sequence"/>
</dbReference>
<evidence type="ECO:0000256" key="1">
    <source>
        <dbReference type="ARBA" id="ARBA00022729"/>
    </source>
</evidence>
<keyword evidence="5" id="KW-0812">Transmembrane</keyword>
<feature type="signal peptide" evidence="6">
    <location>
        <begin position="1"/>
        <end position="23"/>
    </location>
</feature>
<evidence type="ECO:0000256" key="2">
    <source>
        <dbReference type="ARBA" id="ARBA00023157"/>
    </source>
</evidence>
<name>A0A8W8MMK2_MAGGI</name>
<dbReference type="PANTHER" id="PTHR44337">
    <property type="entry name" value="CARCINOEMBRYONIC ANTIGEN-RELATED CELL ADHESION MOLECULE 8"/>
    <property type="match status" value="1"/>
</dbReference>
<dbReference type="Gene3D" id="2.60.40.10">
    <property type="entry name" value="Immunoglobulins"/>
    <property type="match status" value="5"/>
</dbReference>
<dbReference type="SUPFAM" id="SSF48726">
    <property type="entry name" value="Immunoglobulin"/>
    <property type="match status" value="4"/>
</dbReference>
<keyword evidence="3" id="KW-0325">Glycoprotein</keyword>
<sequence length="760" mass="84894">MPISSNSIGPLLTSLVFITSISSLTLKTKDVIFEDGDSIILNCTYYKSYTEDIANRYIQWQKLIGNVFKNIALFSPPGGPWPFIPYEMKPFYNNRIELIAPNISLSAVMIIKDPICSDQGVYRCWIEYYSGNSVNVQTSDSVVKLKSNPKEPEKFQLFPNKLDENQSISILCSANVGSPLGNIKIWKISQYTDTPVLIHESKATANKPENCTEFLDDNFTYSVTRDDNGALFRCSSQNNLTQGPGPYRDSLKISVIYGPDKPVITLTPLKSLYFNGDYLTIQCITDSNPPPVFTWKFQPHNKSLETVIKKSPDISKLVFDTLKTTDSGTYSCMATNAARLNSANATSSVSIYVSHSEISNQGCNQCGYITVCQQYDGKTECVTNKWVPIAIVFILISVSFAVASIVLIKNKSASQDDGGYQAHAEIANTHVYSALQSHQVETGVFTLTLETEDVLFQKNDSIVLNCTWHMDSMEDISFYGAIWQKKIGNEFINIAVVSSRGVWLFDGWNMQPYYRNRAEPITPNTLPSAAMIIKDPVCSDQGVYKCWIKYSSYSNEFDQTSSRSIVTFKDGPDESAIILTPSKSSYDVGDPLTMMCIADSNPPPVFGWSFRPYNTSNETLVEHVHFHSKLVFHSLQTTDSGTYICTATNSARPNYPNASSSVSLYIKHSESYYNGCKKCGYLRTCQRYNRDTVCVINVWAAIAIVFLIIFVSFAVITILLIVNKNNRSKCITSSNRVHSQSVPQNDTGYQTHADFANTHV</sequence>
<feature type="chain" id="PRO_5036474363" description="Ig-like domain-containing protein" evidence="6">
    <location>
        <begin position="24"/>
        <end position="760"/>
    </location>
</feature>
<keyword evidence="2" id="KW-1015">Disulfide bond</keyword>
<feature type="domain" description="Ig-like" evidence="7">
    <location>
        <begin position="10"/>
        <end position="143"/>
    </location>
</feature>
<dbReference type="CDD" id="cd00096">
    <property type="entry name" value="Ig"/>
    <property type="match status" value="1"/>
</dbReference>
<dbReference type="PROSITE" id="PS50835">
    <property type="entry name" value="IG_LIKE"/>
    <property type="match status" value="3"/>
</dbReference>
<dbReference type="EnsemblMetazoa" id="G33944.2">
    <property type="protein sequence ID" value="G33944.2:cds"/>
    <property type="gene ID" value="G33944"/>
</dbReference>
<evidence type="ECO:0000313" key="8">
    <source>
        <dbReference type="EnsemblMetazoa" id="G33944.2:cds"/>
    </source>
</evidence>
<feature type="domain" description="Ig-like" evidence="7">
    <location>
        <begin position="572"/>
        <end position="663"/>
    </location>
</feature>
<proteinExistence type="predicted"/>
<dbReference type="InterPro" id="IPR003599">
    <property type="entry name" value="Ig_sub"/>
</dbReference>
<dbReference type="SMART" id="SM00409">
    <property type="entry name" value="IG"/>
    <property type="match status" value="4"/>
</dbReference>
<organism evidence="8 9">
    <name type="scientific">Magallana gigas</name>
    <name type="common">Pacific oyster</name>
    <name type="synonym">Crassostrea gigas</name>
    <dbReference type="NCBI Taxonomy" id="29159"/>
    <lineage>
        <taxon>Eukaryota</taxon>
        <taxon>Metazoa</taxon>
        <taxon>Spiralia</taxon>
        <taxon>Lophotrochozoa</taxon>
        <taxon>Mollusca</taxon>
        <taxon>Bivalvia</taxon>
        <taxon>Autobranchia</taxon>
        <taxon>Pteriomorphia</taxon>
        <taxon>Ostreida</taxon>
        <taxon>Ostreoidea</taxon>
        <taxon>Ostreidae</taxon>
        <taxon>Magallana</taxon>
    </lineage>
</organism>
<dbReference type="AlphaFoldDB" id="A0A8W8MMK2"/>
<dbReference type="InterPro" id="IPR052598">
    <property type="entry name" value="IgSF_CEA-related"/>
</dbReference>
<evidence type="ECO:0000256" key="5">
    <source>
        <dbReference type="SAM" id="Phobius"/>
    </source>
</evidence>